<dbReference type="Pfam" id="PF00581">
    <property type="entry name" value="Rhodanese"/>
    <property type="match status" value="4"/>
</dbReference>
<dbReference type="Gene3D" id="3.40.250.10">
    <property type="entry name" value="Rhodanese-like domain"/>
    <property type="match status" value="4"/>
</dbReference>
<proteinExistence type="predicted"/>
<accession>A0A932MP26</accession>
<dbReference type="SMART" id="SM00450">
    <property type="entry name" value="RHOD"/>
    <property type="match status" value="4"/>
</dbReference>
<gene>
    <name evidence="2" type="ORF">HYZ11_12395</name>
</gene>
<dbReference type="PANTHER" id="PTHR43031">
    <property type="entry name" value="FAD-DEPENDENT OXIDOREDUCTASE"/>
    <property type="match status" value="1"/>
</dbReference>
<feature type="domain" description="Rhodanese" evidence="1">
    <location>
        <begin position="139"/>
        <end position="229"/>
    </location>
</feature>
<dbReference type="InterPro" id="IPR050229">
    <property type="entry name" value="GlpE_sulfurtransferase"/>
</dbReference>
<sequence>MPTPIKPPDLRSLMEGAAPHAVLDVREPMEFHAEQVFRATNLPRGSLEFRIAKLVPVKKTPVVLVDEGGARAGRAARTLEELGYADVRPLAGGLAAWKAAGLPTVSGTNVPSKDFGEKIHVQDAVPEIEAKELYELIGSGASPCIFDARTEAEYERFSVPTARSLPGGELILHAWDLMQDQGTPLVINCAGRTRSIIGAQTLRRLGIPSARALRNGGMGIMLAGLPLDRGKPGEIPAPSERSRAYAEELAARIAAEEGILFVSVGELRALLARADEETVYLLDVRLAPEFRAGHIPGALSIPGGQAVQRTDEVVAVRAARVVTCCDASARGVMTAYWLRRMGLGASALRGGVAAWREAGLPLREGEEGASGESPAEAAEPLGLAEARKVARGLAPSAARVVTAISYVIDVDPSPGFRKGHLAGASWVPRGWLEERAKKLLREKETPVLVTCADGMRSALAARALVEMGYARAAYLDGGKRAWAAAGLPLQEGEKGLDETPQDVALKPYDIGREAMESYLSWEEALGGKHRQG</sequence>
<dbReference type="CDD" id="cd00158">
    <property type="entry name" value="RHOD"/>
    <property type="match status" value="2"/>
</dbReference>
<dbReference type="Proteomes" id="UP000782312">
    <property type="component" value="Unassembled WGS sequence"/>
</dbReference>
<dbReference type="SUPFAM" id="SSF52821">
    <property type="entry name" value="Rhodanese/Cell cycle control phosphatase"/>
    <property type="match status" value="4"/>
</dbReference>
<evidence type="ECO:0000313" key="2">
    <source>
        <dbReference type="EMBL" id="MBI3128398.1"/>
    </source>
</evidence>
<dbReference type="PANTHER" id="PTHR43031:SF7">
    <property type="entry name" value="NITRIC OXIDE REDUCTASE FLRD-NAD(+) REDUCTASE"/>
    <property type="match status" value="1"/>
</dbReference>
<dbReference type="InterPro" id="IPR036873">
    <property type="entry name" value="Rhodanese-like_dom_sf"/>
</dbReference>
<dbReference type="PROSITE" id="PS50206">
    <property type="entry name" value="RHODANESE_3"/>
    <property type="match status" value="4"/>
</dbReference>
<reference evidence="2" key="1">
    <citation type="submission" date="2020-07" db="EMBL/GenBank/DDBJ databases">
        <title>Huge and variable diversity of episymbiotic CPR bacteria and DPANN archaea in groundwater ecosystems.</title>
        <authorList>
            <person name="He C.Y."/>
            <person name="Keren R."/>
            <person name="Whittaker M."/>
            <person name="Farag I.F."/>
            <person name="Doudna J."/>
            <person name="Cate J.H.D."/>
            <person name="Banfield J.F."/>
        </authorList>
    </citation>
    <scope>NUCLEOTIDE SEQUENCE</scope>
    <source>
        <strain evidence="2">NC_groundwater_763_Ag_S-0.2um_68_21</strain>
    </source>
</reference>
<feature type="domain" description="Rhodanese" evidence="1">
    <location>
        <begin position="275"/>
        <end position="364"/>
    </location>
</feature>
<dbReference type="InterPro" id="IPR001763">
    <property type="entry name" value="Rhodanese-like_dom"/>
</dbReference>
<evidence type="ECO:0000259" key="1">
    <source>
        <dbReference type="PROSITE" id="PS50206"/>
    </source>
</evidence>
<dbReference type="AlphaFoldDB" id="A0A932MP26"/>
<organism evidence="2 3">
    <name type="scientific">Tectimicrobiota bacterium</name>
    <dbReference type="NCBI Taxonomy" id="2528274"/>
    <lineage>
        <taxon>Bacteria</taxon>
        <taxon>Pseudomonadati</taxon>
        <taxon>Nitrospinota/Tectimicrobiota group</taxon>
        <taxon>Candidatus Tectimicrobiota</taxon>
    </lineage>
</organism>
<dbReference type="EMBL" id="JACPUR010000030">
    <property type="protein sequence ID" value="MBI3128398.1"/>
    <property type="molecule type" value="Genomic_DNA"/>
</dbReference>
<name>A0A932MP26_UNCTE</name>
<feature type="domain" description="Rhodanese" evidence="1">
    <location>
        <begin position="16"/>
        <end position="106"/>
    </location>
</feature>
<comment type="caution">
    <text evidence="2">The sequence shown here is derived from an EMBL/GenBank/DDBJ whole genome shotgun (WGS) entry which is preliminary data.</text>
</comment>
<evidence type="ECO:0000313" key="3">
    <source>
        <dbReference type="Proteomes" id="UP000782312"/>
    </source>
</evidence>
<protein>
    <submittedName>
        <fullName evidence="2">Sulfurtransferase</fullName>
    </submittedName>
</protein>
<feature type="domain" description="Rhodanese" evidence="1">
    <location>
        <begin position="407"/>
        <end position="491"/>
    </location>
</feature>